<keyword evidence="2" id="KW-1185">Reference proteome</keyword>
<proteinExistence type="predicted"/>
<protein>
    <submittedName>
        <fullName evidence="1">Uncharacterized protein</fullName>
    </submittedName>
</protein>
<dbReference type="EMBL" id="JASBWV010000027">
    <property type="protein sequence ID" value="KAJ9118857.1"/>
    <property type="molecule type" value="Genomic_DNA"/>
</dbReference>
<reference evidence="1" key="1">
    <citation type="submission" date="2023-04" db="EMBL/GenBank/DDBJ databases">
        <title>Draft Genome sequencing of Naganishia species isolated from polar environments using Oxford Nanopore Technology.</title>
        <authorList>
            <person name="Leo P."/>
            <person name="Venkateswaran K."/>
        </authorList>
    </citation>
    <scope>NUCLEOTIDE SEQUENCE</scope>
    <source>
        <strain evidence="1">DBVPG 5303</strain>
    </source>
</reference>
<accession>A0ACC2X6H2</accession>
<comment type="caution">
    <text evidence="1">The sequence shown here is derived from an EMBL/GenBank/DDBJ whole genome shotgun (WGS) entry which is preliminary data.</text>
</comment>
<sequence length="588" mass="65114">MNGGVAIFMLISSQCIGYGFAGLLTEICVKPSQALWPSKIPVASVFQALHLEGLGSKRTRFYWYLFAFMFCYEILPQWIFPLLGALSIVCLVNHTSPVLRNVFGGGSNNEGMGLLSWSLDWNYIGSACLYTPLVTQLNQDTGIILTYILMSAMYYGDVWRAKSFPFMSQAIFDGTGAEYNQTALLTDNVFDPVKYEEIGPAWFSATNALFLIVDNLSIGAALVHAGLFYGKDLYPLVKSAFSIKSIWQNGWRSFLVEEEEDASTITDEHLLQMHKSGYKNVPKYWFYIVLIGAFAMAMATNYAGHSGMPWWALIVTLIISFIFTAVYALFAGYLGFVQSVNVSRRVPNAPSHRILSLGSVTGSKMVPGNPVANMYFAMLGNNPQVQAIALLEDLKLGIYIKLPPRITFLYQMLGTVIGAILNYVIMLSVIDQQREALLSISGTRLWSGQNAQSYNSNAISYGALAQQMFSASSTYYMVPAALGIGCLLPIPFYVLHRFYPNAGWSNVHTAIIAQYSCYMSVGVNTSVNPAMVIGVFSQWFVRKRYPRAFTKYNYLFAGALDGGTQVISFILNFAVFGAAGESHAFPEW</sequence>
<dbReference type="Proteomes" id="UP001234202">
    <property type="component" value="Unassembled WGS sequence"/>
</dbReference>
<name>A0ACC2X6H2_9TREE</name>
<evidence type="ECO:0000313" key="2">
    <source>
        <dbReference type="Proteomes" id="UP001234202"/>
    </source>
</evidence>
<organism evidence="1 2">
    <name type="scientific">Naganishia onofrii</name>
    <dbReference type="NCBI Taxonomy" id="1851511"/>
    <lineage>
        <taxon>Eukaryota</taxon>
        <taxon>Fungi</taxon>
        <taxon>Dikarya</taxon>
        <taxon>Basidiomycota</taxon>
        <taxon>Agaricomycotina</taxon>
        <taxon>Tremellomycetes</taxon>
        <taxon>Filobasidiales</taxon>
        <taxon>Filobasidiaceae</taxon>
        <taxon>Naganishia</taxon>
    </lineage>
</organism>
<gene>
    <name evidence="1" type="ORF">QFC24_006056</name>
</gene>
<evidence type="ECO:0000313" key="1">
    <source>
        <dbReference type="EMBL" id="KAJ9118857.1"/>
    </source>
</evidence>